<comment type="caution">
    <text evidence="1">The sequence shown here is derived from an EMBL/GenBank/DDBJ whole genome shotgun (WGS) entry which is preliminary data.</text>
</comment>
<name>A0ABU5E4J9_9PROT</name>
<dbReference type="EMBL" id="JAXCLX010000004">
    <property type="protein sequence ID" value="MDY0874099.1"/>
    <property type="molecule type" value="Genomic_DNA"/>
</dbReference>
<proteinExistence type="predicted"/>
<gene>
    <name evidence="1" type="ORF">SMD31_19310</name>
</gene>
<evidence type="ECO:0000313" key="1">
    <source>
        <dbReference type="EMBL" id="MDY0874099.1"/>
    </source>
</evidence>
<accession>A0ABU5E4J9</accession>
<keyword evidence="2" id="KW-1185">Reference proteome</keyword>
<evidence type="ECO:0008006" key="3">
    <source>
        <dbReference type="Google" id="ProtNLM"/>
    </source>
</evidence>
<dbReference type="Proteomes" id="UP001271769">
    <property type="component" value="Unassembled WGS sequence"/>
</dbReference>
<dbReference type="RefSeq" id="WP_320502573.1">
    <property type="nucleotide sequence ID" value="NZ_JAXCLX010000004.1"/>
</dbReference>
<sequence length="173" mass="18759">MTKRGGTIIGLGGTMLGPGDKVPCELAMSRASNPTRRIFDAWFALRTPGGAAPSLVAWDASGAVPDLQSSILIVEILPDTKDYRYLRIGKRAAELRGYDPTGMTVRGIYTADALDFVLENYDLAVAHPCGIVDFSVDIIPDDRHVELETMLLPLSKDGTVPSHVLVYGHYITK</sequence>
<reference evidence="1 2" key="1">
    <citation type="journal article" date="2013" name="Antonie Van Leeuwenhoek">
        <title>Dongia rigui sp. nov., isolated from freshwater of a large wetland in Korea.</title>
        <authorList>
            <person name="Baik K.S."/>
            <person name="Hwang Y.M."/>
            <person name="Choi J.S."/>
            <person name="Kwon J."/>
            <person name="Seong C.N."/>
        </authorList>
    </citation>
    <scope>NUCLEOTIDE SEQUENCE [LARGE SCALE GENOMIC DNA]</scope>
    <source>
        <strain evidence="1 2">04SU4-P</strain>
    </source>
</reference>
<organism evidence="1 2">
    <name type="scientific">Dongia rigui</name>
    <dbReference type="NCBI Taxonomy" id="940149"/>
    <lineage>
        <taxon>Bacteria</taxon>
        <taxon>Pseudomonadati</taxon>
        <taxon>Pseudomonadota</taxon>
        <taxon>Alphaproteobacteria</taxon>
        <taxon>Rhodospirillales</taxon>
        <taxon>Dongiaceae</taxon>
        <taxon>Dongia</taxon>
    </lineage>
</organism>
<protein>
    <recommendedName>
        <fullName evidence="3">PAS domain-containing protein</fullName>
    </recommendedName>
</protein>
<evidence type="ECO:0000313" key="2">
    <source>
        <dbReference type="Proteomes" id="UP001271769"/>
    </source>
</evidence>